<keyword evidence="3" id="KW-1185">Reference proteome</keyword>
<dbReference type="KEGG" id="vg:29057067"/>
<dbReference type="GeneID" id="29057067"/>
<reference evidence="2" key="1">
    <citation type="submission" date="2016-06" db="EMBL/GenBank/DDBJ databases">
        <authorList>
            <person name="Berg J.A."/>
            <person name="Hyde J.R."/>
            <person name="Breakwell D.P."/>
            <person name="Hope S."/>
            <person name="Grose J.H."/>
        </authorList>
    </citation>
    <scope>NUCLEOTIDE SEQUENCE [LARGE SCALE GENOMIC DNA]</scope>
</reference>
<dbReference type="OrthoDB" id="12206at10239"/>
<sequence length="207" mass="23011">MLKSVSLDGPDFAGKDTLSNLIVGMLRAAGVNAVMINHPTSVTEPGIRARNLVGQSASKQKIAEAMCEDFHITMDEKVPLYDVVIFNRFCLSTIAYQGVDGKGEVFRSRVADHPNAPQLYVALDIDYATAMERYKKRLAAQGKNWDDDVLTSRYLQDEKAWNGLRDAYRFAHQIVTEGGDKFPLMNVVSDDNITLTASRIVQRILEG</sequence>
<keyword evidence="2" id="KW-0418">Kinase</keyword>
<proteinExistence type="predicted"/>
<keyword evidence="2" id="KW-0808">Transferase</keyword>
<dbReference type="Proteomes" id="UP000202181">
    <property type="component" value="Segment"/>
</dbReference>
<protein>
    <submittedName>
        <fullName evidence="2">Thymidylate kinase</fullName>
    </submittedName>
</protein>
<gene>
    <name evidence="2" type="ORF">ASESINO_117</name>
</gene>
<evidence type="ECO:0000313" key="3">
    <source>
        <dbReference type="Proteomes" id="UP000202181"/>
    </source>
</evidence>
<accession>A0A1B2IA42</accession>
<dbReference type="SUPFAM" id="SSF52540">
    <property type="entry name" value="P-loop containing nucleoside triphosphate hydrolases"/>
    <property type="match status" value="1"/>
</dbReference>
<dbReference type="GO" id="GO:0016301">
    <property type="term" value="F:kinase activity"/>
    <property type="evidence" value="ECO:0007669"/>
    <property type="project" value="UniProtKB-KW"/>
</dbReference>
<dbReference type="InterPro" id="IPR039430">
    <property type="entry name" value="Thymidylate_kin-like_dom"/>
</dbReference>
<dbReference type="EMBL" id="KX397364">
    <property type="protein sequence ID" value="ANZ48130.1"/>
    <property type="molecule type" value="Genomic_DNA"/>
</dbReference>
<evidence type="ECO:0000259" key="1">
    <source>
        <dbReference type="Pfam" id="PF02223"/>
    </source>
</evidence>
<dbReference type="Pfam" id="PF02223">
    <property type="entry name" value="Thymidylate_kin"/>
    <property type="match status" value="1"/>
</dbReference>
<name>A0A1B2IA42_9CAUD</name>
<evidence type="ECO:0000313" key="2">
    <source>
        <dbReference type="EMBL" id="ANZ48130.1"/>
    </source>
</evidence>
<organism evidence="2 3">
    <name type="scientific">Erwinia phage vB_EamM_Asesino</name>
    <dbReference type="NCBI Taxonomy" id="1883370"/>
    <lineage>
        <taxon>Viruses</taxon>
        <taxon>Duplodnaviria</taxon>
        <taxon>Heunggongvirae</taxon>
        <taxon>Uroviricota</taxon>
        <taxon>Caudoviricetes</taxon>
        <taxon>Chimalliviridae</taxon>
        <taxon>Erskinevirus</taxon>
        <taxon>Erskinevirus asesino</taxon>
    </lineage>
</organism>
<dbReference type="RefSeq" id="YP_009290735.1">
    <property type="nucleotide sequence ID" value="NC_031107.2"/>
</dbReference>
<dbReference type="InterPro" id="IPR027417">
    <property type="entry name" value="P-loop_NTPase"/>
</dbReference>
<dbReference type="Gene3D" id="3.40.50.300">
    <property type="entry name" value="P-loop containing nucleotide triphosphate hydrolases"/>
    <property type="match status" value="1"/>
</dbReference>
<feature type="domain" description="Thymidylate kinase-like" evidence="1">
    <location>
        <begin position="7"/>
        <end position="139"/>
    </location>
</feature>